<comment type="caution">
    <text evidence="1">The sequence shown here is derived from an EMBL/GenBank/DDBJ whole genome shotgun (WGS) entry which is preliminary data.</text>
</comment>
<evidence type="ECO:0000313" key="1">
    <source>
        <dbReference type="EMBL" id="EOQ57856.1"/>
    </source>
</evidence>
<dbReference type="EMBL" id="AHCJ01000083">
    <property type="protein sequence ID" value="EOQ57856.1"/>
    <property type="molecule type" value="Genomic_DNA"/>
</dbReference>
<accession>A0ABC9SQI3</accession>
<name>A0ABC9SQI3_BACCE</name>
<proteinExistence type="predicted"/>
<evidence type="ECO:0000313" key="2">
    <source>
        <dbReference type="Proteomes" id="UP000014060"/>
    </source>
</evidence>
<organism evidence="1 2">
    <name type="scientific">Bacillus cereus TIAC219</name>
    <dbReference type="NCBI Taxonomy" id="718222"/>
    <lineage>
        <taxon>Bacteria</taxon>
        <taxon>Bacillati</taxon>
        <taxon>Bacillota</taxon>
        <taxon>Bacilli</taxon>
        <taxon>Bacillales</taxon>
        <taxon>Bacillaceae</taxon>
        <taxon>Bacillus</taxon>
        <taxon>Bacillus cereus group</taxon>
    </lineage>
</organism>
<protein>
    <recommendedName>
        <fullName evidence="3">Signal peptidase I</fullName>
    </recommendedName>
</protein>
<reference evidence="1 2" key="1">
    <citation type="submission" date="2013-01" db="EMBL/GenBank/DDBJ databases">
        <title>The Genome Sequence of Bacillus cereus TIAC219.</title>
        <authorList>
            <consortium name="The Broad Institute Genome Sequencing Platform"/>
            <consortium name="The Broad Institute Genome Sequencing Center for Infectious Disease"/>
            <person name="Feldgarden M."/>
            <person name="Van der Auwera G.A."/>
            <person name="Mahillon J."/>
            <person name="Duprez V."/>
            <person name="Timmery S."/>
            <person name="Mattelet C."/>
            <person name="Dierick K."/>
            <person name="Sun M."/>
            <person name="Yu Z."/>
            <person name="Zhu L."/>
            <person name="Hu X."/>
            <person name="Shank E.B."/>
            <person name="Swiecicka I."/>
            <person name="Hansen B.M."/>
            <person name="Andrup L."/>
            <person name="Walker B."/>
            <person name="Young S.K."/>
            <person name="Zeng Q."/>
            <person name="Gargeya S."/>
            <person name="Fitzgerald M."/>
            <person name="Haas B."/>
            <person name="Abouelleil A."/>
            <person name="Alvarado L."/>
            <person name="Arachchi H.M."/>
            <person name="Berlin A.M."/>
            <person name="Chapman S.B."/>
            <person name="Dewar J."/>
            <person name="Goldberg J."/>
            <person name="Griggs A."/>
            <person name="Gujja S."/>
            <person name="Hansen M."/>
            <person name="Howarth C."/>
            <person name="Imamovic A."/>
            <person name="Larimer J."/>
            <person name="McCowan C."/>
            <person name="Murphy C."/>
            <person name="Neiman D."/>
            <person name="Pearson M."/>
            <person name="Priest M."/>
            <person name="Roberts A."/>
            <person name="Saif S."/>
            <person name="Shea T."/>
            <person name="Sisk P."/>
            <person name="Sykes S."/>
            <person name="Wortman J."/>
            <person name="Nusbaum C."/>
            <person name="Birren B."/>
        </authorList>
    </citation>
    <scope>NUCLEOTIDE SEQUENCE [LARGE SCALE GENOMIC DNA]</scope>
    <source>
        <strain evidence="1 2">TIAC219</strain>
    </source>
</reference>
<dbReference type="AlphaFoldDB" id="A0ABC9SQI3"/>
<sequence>MKRTISKLIDTAVIFVVLSLVWAQSVFGRDRRHD</sequence>
<dbReference type="Proteomes" id="UP000014060">
    <property type="component" value="Unassembled WGS sequence"/>
</dbReference>
<evidence type="ECO:0008006" key="3">
    <source>
        <dbReference type="Google" id="ProtNLM"/>
    </source>
</evidence>
<gene>
    <name evidence="1" type="ORF">IAY_06230</name>
</gene>